<reference evidence="1" key="2">
    <citation type="journal article" date="2022" name="New Phytol.">
        <title>Evolutionary transition to the ectomycorrhizal habit in the genomes of a hyperdiverse lineage of mushroom-forming fungi.</title>
        <authorList>
            <person name="Looney B."/>
            <person name="Miyauchi S."/>
            <person name="Morin E."/>
            <person name="Drula E."/>
            <person name="Courty P.E."/>
            <person name="Kohler A."/>
            <person name="Kuo A."/>
            <person name="LaButti K."/>
            <person name="Pangilinan J."/>
            <person name="Lipzen A."/>
            <person name="Riley R."/>
            <person name="Andreopoulos W."/>
            <person name="He G."/>
            <person name="Johnson J."/>
            <person name="Nolan M."/>
            <person name="Tritt A."/>
            <person name="Barry K.W."/>
            <person name="Grigoriev I.V."/>
            <person name="Nagy L.G."/>
            <person name="Hibbett D."/>
            <person name="Henrissat B."/>
            <person name="Matheny P.B."/>
            <person name="Labbe J."/>
            <person name="Martin F.M."/>
        </authorList>
    </citation>
    <scope>NUCLEOTIDE SEQUENCE</scope>
    <source>
        <strain evidence="1">FP105234-sp</strain>
    </source>
</reference>
<gene>
    <name evidence="1" type="ORF">FA95DRAFT_1480193</name>
</gene>
<sequence>MYAPEHRLDTPPPASQFRPRPWSPDPADPLPSFTSLRHQSQYALDADDDWPPRAYPHQRREASDPSVEALDLADYTNTLNPYPRRAAMPGAYEPAFHYDEYPPSPPQRRPFSVQSAYSPPSLVSSPGTLSSQSHIPSYAPHRPFSLPPPSSYQSPAIRHAPDYANRSRPSLESVSPREPGYDSEIDIAHFPAWSHHWYDADKRARQQQATRSPVSEPPLHPAFFDPAFPAASLPNFASKNSHSHESQGPYDPYSTTYDGSQRELLPWAHTDALERGVPMDSEMKEERMRMLEREFGGKGAPGGGAGSEDGPVVGSVDEKGKLITQGPKKRTTMRVLETSLALGIAISSIYPVLMIKPAKPPPPQGKASTFALYILSVVSFLLCLYLFMLRPCCCGGRKRKQSHFTGGMPGGLAVLPVQGLPGAGKKGKKPKKGKHEHGSVQVNLIVDPTMFHGGQREDPADDASAGDDLSSAGFGAAGQVRRPRRRGVFEGLALEEMWIHARKELKWSMFFDIVSLFVWGFEFVWVLIGQKCPPGGFEGWCNAYNVASAGACLLCVAFGIGVFFDVKDLHQSKQSPRTRT</sequence>
<accession>A0ACB8SDK1</accession>
<evidence type="ECO:0000313" key="1">
    <source>
        <dbReference type="EMBL" id="KAI0054015.1"/>
    </source>
</evidence>
<dbReference type="EMBL" id="MU275838">
    <property type="protein sequence ID" value="KAI0054015.1"/>
    <property type="molecule type" value="Genomic_DNA"/>
</dbReference>
<dbReference type="Proteomes" id="UP000814033">
    <property type="component" value="Unassembled WGS sequence"/>
</dbReference>
<evidence type="ECO:0000313" key="2">
    <source>
        <dbReference type="Proteomes" id="UP000814033"/>
    </source>
</evidence>
<proteinExistence type="predicted"/>
<reference evidence="1" key="1">
    <citation type="submission" date="2021-02" db="EMBL/GenBank/DDBJ databases">
        <authorList>
            <consortium name="DOE Joint Genome Institute"/>
            <person name="Ahrendt S."/>
            <person name="Looney B.P."/>
            <person name="Miyauchi S."/>
            <person name="Morin E."/>
            <person name="Drula E."/>
            <person name="Courty P.E."/>
            <person name="Chicoki N."/>
            <person name="Fauchery L."/>
            <person name="Kohler A."/>
            <person name="Kuo A."/>
            <person name="Labutti K."/>
            <person name="Pangilinan J."/>
            <person name="Lipzen A."/>
            <person name="Riley R."/>
            <person name="Andreopoulos W."/>
            <person name="He G."/>
            <person name="Johnson J."/>
            <person name="Barry K.W."/>
            <person name="Grigoriev I.V."/>
            <person name="Nagy L."/>
            <person name="Hibbett D."/>
            <person name="Henrissat B."/>
            <person name="Matheny P.B."/>
            <person name="Labbe J."/>
            <person name="Martin F."/>
        </authorList>
    </citation>
    <scope>NUCLEOTIDE SEQUENCE</scope>
    <source>
        <strain evidence="1">FP105234-sp</strain>
    </source>
</reference>
<protein>
    <submittedName>
        <fullName evidence="1">Uncharacterized protein</fullName>
    </submittedName>
</protein>
<keyword evidence="2" id="KW-1185">Reference proteome</keyword>
<organism evidence="1 2">
    <name type="scientific">Auriscalpium vulgare</name>
    <dbReference type="NCBI Taxonomy" id="40419"/>
    <lineage>
        <taxon>Eukaryota</taxon>
        <taxon>Fungi</taxon>
        <taxon>Dikarya</taxon>
        <taxon>Basidiomycota</taxon>
        <taxon>Agaricomycotina</taxon>
        <taxon>Agaricomycetes</taxon>
        <taxon>Russulales</taxon>
        <taxon>Auriscalpiaceae</taxon>
        <taxon>Auriscalpium</taxon>
    </lineage>
</organism>
<comment type="caution">
    <text evidence="1">The sequence shown here is derived from an EMBL/GenBank/DDBJ whole genome shotgun (WGS) entry which is preliminary data.</text>
</comment>
<name>A0ACB8SDK1_9AGAM</name>